<dbReference type="RefSeq" id="WP_075398350.1">
    <property type="nucleotide sequence ID" value="NZ_MSDU01000016.1"/>
</dbReference>
<name>A0A1Q8Q5F6_9BACI</name>
<dbReference type="EMBL" id="MSDU01000016">
    <property type="protein sequence ID" value="OLN22569.1"/>
    <property type="molecule type" value="Genomic_DNA"/>
</dbReference>
<keyword evidence="3" id="KW-1185">Reference proteome</keyword>
<dbReference type="STRING" id="1714264.BTO30_08760"/>
<dbReference type="AlphaFoldDB" id="A0A1Q8Q5F6"/>
<evidence type="ECO:0000313" key="2">
    <source>
        <dbReference type="EMBL" id="OLN22569.1"/>
    </source>
</evidence>
<comment type="caution">
    <text evidence="2">The sequence shown here is derived from an EMBL/GenBank/DDBJ whole genome shotgun (WGS) entry which is preliminary data.</text>
</comment>
<protein>
    <submittedName>
        <fullName evidence="2">Uncharacterized protein</fullName>
    </submittedName>
</protein>
<sequence length="167" mass="20044">MEKEKVQKLHLKKWDSQTVLEASLFPYREKLSAKTFKKETNITEHRMIRWMLEQIDSRIEQEVQTEKAAYENVKRIADDLQKLNTNNTIEGGRAIEKIRKRNEQLKEDIKELEERTIRWEALSGFMSSFIVNPLFDVPEEEPSWTHLFISHPAYQAVYEIYEQMHLF</sequence>
<proteinExistence type="predicted"/>
<dbReference type="OrthoDB" id="568239at2"/>
<evidence type="ECO:0000256" key="1">
    <source>
        <dbReference type="SAM" id="Coils"/>
    </source>
</evidence>
<keyword evidence="1" id="KW-0175">Coiled coil</keyword>
<gene>
    <name evidence="2" type="ORF">BTO30_08760</name>
</gene>
<reference evidence="2 3" key="1">
    <citation type="submission" date="2016-12" db="EMBL/GenBank/DDBJ databases">
        <title>Domibacillus antri genome sequencing.</title>
        <authorList>
            <person name="Verma A."/>
            <person name="Krishnamurthi S."/>
        </authorList>
    </citation>
    <scope>NUCLEOTIDE SEQUENCE [LARGE SCALE GENOMIC DNA]</scope>
    <source>
        <strain evidence="2 3">XD80</strain>
    </source>
</reference>
<accession>A0A1Q8Q5F6</accession>
<evidence type="ECO:0000313" key="3">
    <source>
        <dbReference type="Proteomes" id="UP000185568"/>
    </source>
</evidence>
<feature type="coiled-coil region" evidence="1">
    <location>
        <begin position="95"/>
        <end position="122"/>
    </location>
</feature>
<dbReference type="Proteomes" id="UP000185568">
    <property type="component" value="Unassembled WGS sequence"/>
</dbReference>
<organism evidence="2 3">
    <name type="scientific">Domibacillus antri</name>
    <dbReference type="NCBI Taxonomy" id="1714264"/>
    <lineage>
        <taxon>Bacteria</taxon>
        <taxon>Bacillati</taxon>
        <taxon>Bacillota</taxon>
        <taxon>Bacilli</taxon>
        <taxon>Bacillales</taxon>
        <taxon>Bacillaceae</taxon>
        <taxon>Domibacillus</taxon>
    </lineage>
</organism>